<reference evidence="1" key="1">
    <citation type="submission" date="2022-10" db="EMBL/GenBank/DDBJ databases">
        <authorList>
            <person name="Koch H."/>
        </authorList>
    </citation>
    <scope>NUCLEOTIDE SEQUENCE</scope>
    <source>
        <strain evidence="1">DNF</strain>
    </source>
</reference>
<protein>
    <submittedName>
        <fullName evidence="1">Uncharacterized protein</fullName>
    </submittedName>
</protein>
<dbReference type="Proteomes" id="UP001179121">
    <property type="component" value="Chromosome"/>
</dbReference>
<evidence type="ECO:0000313" key="1">
    <source>
        <dbReference type="EMBL" id="CAI4033887.1"/>
    </source>
</evidence>
<organism evidence="1 2">
    <name type="scientific">Nitrospira tepida</name>
    <dbReference type="NCBI Taxonomy" id="2973512"/>
    <lineage>
        <taxon>Bacteria</taxon>
        <taxon>Pseudomonadati</taxon>
        <taxon>Nitrospirota</taxon>
        <taxon>Nitrospiria</taxon>
        <taxon>Nitrospirales</taxon>
        <taxon>Nitrospiraceae</taxon>
        <taxon>Nitrospira</taxon>
    </lineage>
</organism>
<name>A0AA86T973_9BACT</name>
<dbReference type="KEGG" id="nti:DNFV4_04329"/>
<evidence type="ECO:0000313" key="2">
    <source>
        <dbReference type="Proteomes" id="UP001179121"/>
    </source>
</evidence>
<sequence length="148" mass="16510">MNTDTAGLHDPQSADRRFLRDRMNDLLNESLHPCQGGMWMTQYDETRGMLRRKIQELGEVQIYGDQAPLFSLAGCGDRVILSTLQIFIEDRAHGVPGPDERRLPAGITILVELELHCQVVTSTGSTRSRAISAAYARQARTSSRVRLG</sequence>
<dbReference type="EMBL" id="OX365700">
    <property type="protein sequence ID" value="CAI4033887.1"/>
    <property type="molecule type" value="Genomic_DNA"/>
</dbReference>
<proteinExistence type="predicted"/>
<accession>A0AA86T973</accession>
<gene>
    <name evidence="1" type="ORF">DNFV4_04329</name>
</gene>
<keyword evidence="2" id="KW-1185">Reference proteome</keyword>
<dbReference type="AlphaFoldDB" id="A0AA86T973"/>